<organism evidence="2 3">
    <name type="scientific">Haloterrigena turkmenica (strain ATCC 51198 / DSM 5511 / JCM 9101 / NCIMB 13204 / VKM B-1734 / 4k)</name>
    <name type="common">Halococcus turkmenicus</name>
    <dbReference type="NCBI Taxonomy" id="543526"/>
    <lineage>
        <taxon>Archaea</taxon>
        <taxon>Methanobacteriati</taxon>
        <taxon>Methanobacteriota</taxon>
        <taxon>Stenosarchaea group</taxon>
        <taxon>Halobacteria</taxon>
        <taxon>Halobacteriales</taxon>
        <taxon>Natrialbaceae</taxon>
        <taxon>Haloterrigena</taxon>
    </lineage>
</organism>
<evidence type="ECO:0000313" key="2">
    <source>
        <dbReference type="EMBL" id="ADB63581.1"/>
    </source>
</evidence>
<feature type="region of interest" description="Disordered" evidence="1">
    <location>
        <begin position="1"/>
        <end position="27"/>
    </location>
</feature>
<reference evidence="2 3" key="1">
    <citation type="journal article" date="2010" name="Stand. Genomic Sci.">
        <title>Complete genome sequence of Haloterrigena turkmenica type strain (4k).</title>
        <authorList>
            <person name="Saunders E."/>
            <person name="Tindall B.J."/>
            <person name="Fahnrich R."/>
            <person name="Lapidus A."/>
            <person name="Copeland A."/>
            <person name="Del Rio T.G."/>
            <person name="Lucas S."/>
            <person name="Chen F."/>
            <person name="Tice H."/>
            <person name="Cheng J.F."/>
            <person name="Han C."/>
            <person name="Detter J.C."/>
            <person name="Bruce D."/>
            <person name="Goodwin L."/>
            <person name="Chain P."/>
            <person name="Pitluck S."/>
            <person name="Pati A."/>
            <person name="Ivanova N."/>
            <person name="Mavromatis K."/>
            <person name="Chen A."/>
            <person name="Palaniappan K."/>
            <person name="Land M."/>
            <person name="Hauser L."/>
            <person name="Chang Y.J."/>
            <person name="Jeffries C.D."/>
            <person name="Brettin T."/>
            <person name="Rohde M."/>
            <person name="Goker M."/>
            <person name="Bristow J."/>
            <person name="Eisen J.A."/>
            <person name="Markowitz V."/>
            <person name="Hugenholtz P."/>
            <person name="Klenk H.P."/>
            <person name="Kyrpides N.C."/>
        </authorList>
    </citation>
    <scope>NUCLEOTIDE SEQUENCE [LARGE SCALE GENOMIC DNA]</scope>
    <source>
        <strain evidence="3">ATCC 51198 / DSM 5511 / JCM 9101 / NCIMB 13204 / VKM B-1734 / 4k</strain>
    </source>
</reference>
<dbReference type="Proteomes" id="UP000001903">
    <property type="component" value="Plasmid pHTUR03"/>
</dbReference>
<protein>
    <submittedName>
        <fullName evidence="2">Uncharacterized protein</fullName>
    </submittedName>
</protein>
<name>D2S2I4_HALTV</name>
<dbReference type="GeneID" id="58789299"/>
<evidence type="ECO:0000256" key="1">
    <source>
        <dbReference type="SAM" id="MobiDB-lite"/>
    </source>
</evidence>
<keyword evidence="3" id="KW-1185">Reference proteome</keyword>
<accession>D2S2I4</accession>
<gene>
    <name evidence="2" type="ordered locus">Htur_4814</name>
</gene>
<dbReference type="HOGENOM" id="CLU_2032820_0_0_2"/>
<dbReference type="RefSeq" id="WP_012945824.1">
    <property type="nucleotide sequence ID" value="NC_013746.1"/>
</dbReference>
<feature type="region of interest" description="Disordered" evidence="1">
    <location>
        <begin position="86"/>
        <end position="121"/>
    </location>
</feature>
<geneLocation type="plasmid" evidence="2 3">
    <name>pHTUR03</name>
</geneLocation>
<sequence length="121" mass="13405">MPRQQSTAADHEFESTPTEIDVDDLPDETTAYVKDSGGSTKKAFHLSRDCSYFPSSEQELTLEMALVWGLSPCLCCTGDDRPFGSGHGRGHYQTLVAASEEQEEREPANPWPWLQPKAADD</sequence>
<dbReference type="EMBL" id="CP001863">
    <property type="protein sequence ID" value="ADB63581.1"/>
    <property type="molecule type" value="Genomic_DNA"/>
</dbReference>
<dbReference type="AlphaFoldDB" id="D2S2I4"/>
<evidence type="ECO:0000313" key="3">
    <source>
        <dbReference type="Proteomes" id="UP000001903"/>
    </source>
</evidence>
<dbReference type="KEGG" id="htu:Htur_4814"/>
<keyword evidence="2" id="KW-0614">Plasmid</keyword>
<proteinExistence type="predicted"/>